<accession>A0A6A6QD79</accession>
<organism evidence="2 3">
    <name type="scientific">Lophium mytilinum</name>
    <dbReference type="NCBI Taxonomy" id="390894"/>
    <lineage>
        <taxon>Eukaryota</taxon>
        <taxon>Fungi</taxon>
        <taxon>Dikarya</taxon>
        <taxon>Ascomycota</taxon>
        <taxon>Pezizomycotina</taxon>
        <taxon>Dothideomycetes</taxon>
        <taxon>Pleosporomycetidae</taxon>
        <taxon>Mytilinidiales</taxon>
        <taxon>Mytilinidiaceae</taxon>
        <taxon>Lophium</taxon>
    </lineage>
</organism>
<evidence type="ECO:0000313" key="2">
    <source>
        <dbReference type="EMBL" id="KAF2489950.1"/>
    </source>
</evidence>
<dbReference type="Pfam" id="PF01936">
    <property type="entry name" value="NYN"/>
    <property type="match status" value="1"/>
</dbReference>
<dbReference type="AlphaFoldDB" id="A0A6A6QD79"/>
<feature type="domain" description="NYN" evidence="1">
    <location>
        <begin position="20"/>
        <end position="162"/>
    </location>
</feature>
<evidence type="ECO:0000259" key="1">
    <source>
        <dbReference type="Pfam" id="PF01936"/>
    </source>
</evidence>
<evidence type="ECO:0000313" key="3">
    <source>
        <dbReference type="Proteomes" id="UP000799750"/>
    </source>
</evidence>
<protein>
    <recommendedName>
        <fullName evidence="1">NYN domain-containing protein</fullName>
    </recommendedName>
</protein>
<dbReference type="Proteomes" id="UP000799750">
    <property type="component" value="Unassembled WGS sequence"/>
</dbReference>
<keyword evidence="3" id="KW-1185">Reference proteome</keyword>
<name>A0A6A6QD79_9PEZI</name>
<gene>
    <name evidence="2" type="ORF">BU16DRAFT_567043</name>
</gene>
<proteinExistence type="predicted"/>
<dbReference type="GO" id="GO:0004540">
    <property type="term" value="F:RNA nuclease activity"/>
    <property type="evidence" value="ECO:0007669"/>
    <property type="project" value="InterPro"/>
</dbReference>
<sequence>MASDVASAGQSTQPNGIIRVYIDDSNVFLGGQSHRNQPNWRAHRSTWRYDPEKLTTALVKETDMVSNPPYDLKVNVYRSVQDDLWTAFQNHGGVEVETFERGYHSGTEKQVDTAIVAASVEDACEDNHSGRKSEFIIVSGDLDMLPGIEKIIKKKRTVHVWSWNECLARGLERTDLPIQIHSLDTTATEFGYHEDPDPCRWGINCRYGFSCQYGHSKEDMEHFRQKTFARN</sequence>
<dbReference type="OrthoDB" id="2311180at2759"/>
<reference evidence="2" key="1">
    <citation type="journal article" date="2020" name="Stud. Mycol.">
        <title>101 Dothideomycetes genomes: a test case for predicting lifestyles and emergence of pathogens.</title>
        <authorList>
            <person name="Haridas S."/>
            <person name="Albert R."/>
            <person name="Binder M."/>
            <person name="Bloem J."/>
            <person name="Labutti K."/>
            <person name="Salamov A."/>
            <person name="Andreopoulos B."/>
            <person name="Baker S."/>
            <person name="Barry K."/>
            <person name="Bills G."/>
            <person name="Bluhm B."/>
            <person name="Cannon C."/>
            <person name="Castanera R."/>
            <person name="Culley D."/>
            <person name="Daum C."/>
            <person name="Ezra D."/>
            <person name="Gonzalez J."/>
            <person name="Henrissat B."/>
            <person name="Kuo A."/>
            <person name="Liang C."/>
            <person name="Lipzen A."/>
            <person name="Lutzoni F."/>
            <person name="Magnuson J."/>
            <person name="Mondo S."/>
            <person name="Nolan M."/>
            <person name="Ohm R."/>
            <person name="Pangilinan J."/>
            <person name="Park H.-J."/>
            <person name="Ramirez L."/>
            <person name="Alfaro M."/>
            <person name="Sun H."/>
            <person name="Tritt A."/>
            <person name="Yoshinaga Y."/>
            <person name="Zwiers L.-H."/>
            <person name="Turgeon B."/>
            <person name="Goodwin S."/>
            <person name="Spatafora J."/>
            <person name="Crous P."/>
            <person name="Grigoriev I."/>
        </authorList>
    </citation>
    <scope>NUCLEOTIDE SEQUENCE</scope>
    <source>
        <strain evidence="2">CBS 269.34</strain>
    </source>
</reference>
<dbReference type="Gene3D" id="3.40.50.1010">
    <property type="entry name" value="5'-nuclease"/>
    <property type="match status" value="1"/>
</dbReference>
<dbReference type="InterPro" id="IPR021139">
    <property type="entry name" value="NYN"/>
</dbReference>
<dbReference type="EMBL" id="MU004198">
    <property type="protein sequence ID" value="KAF2489950.1"/>
    <property type="molecule type" value="Genomic_DNA"/>
</dbReference>